<keyword evidence="16" id="KW-0175">Coiled coil</keyword>
<keyword evidence="8" id="KW-0862">Zinc</keyword>
<dbReference type="InterPro" id="IPR017884">
    <property type="entry name" value="SANT_dom"/>
</dbReference>
<keyword evidence="9" id="KW-0156">Chromatin regulator</keyword>
<dbReference type="SUPFAM" id="SSF46689">
    <property type="entry name" value="Homeodomain-like"/>
    <property type="match status" value="2"/>
</dbReference>
<dbReference type="EMBL" id="CCBQ010000037">
    <property type="protein sequence ID" value="CDO94278.1"/>
    <property type="molecule type" value="Genomic_DNA"/>
</dbReference>
<keyword evidence="6" id="KW-0967">Endosome</keyword>
<evidence type="ECO:0000256" key="11">
    <source>
        <dbReference type="ARBA" id="ARBA00023015"/>
    </source>
</evidence>
<dbReference type="PROSITE" id="PS51314">
    <property type="entry name" value="VPS37_C"/>
    <property type="match status" value="1"/>
</dbReference>
<dbReference type="SMART" id="SM00717">
    <property type="entry name" value="SANT"/>
    <property type="match status" value="1"/>
</dbReference>
<name>A0A0A8L605_9SACH</name>
<feature type="compositionally biased region" description="Low complexity" evidence="17">
    <location>
        <begin position="199"/>
        <end position="210"/>
    </location>
</feature>
<dbReference type="InterPro" id="IPR001005">
    <property type="entry name" value="SANT/Myb"/>
</dbReference>
<keyword evidence="23" id="KW-1185">Reference proteome</keyword>
<feature type="domain" description="SWIRM" evidence="19">
    <location>
        <begin position="65"/>
        <end position="162"/>
    </location>
</feature>
<comment type="caution">
    <text evidence="22">The sequence shown here is derived from an EMBL/GenBank/DDBJ whole genome shotgun (WGS) entry which is preliminary data.</text>
</comment>
<comment type="subcellular location">
    <subcellularLocation>
        <location evidence="2">Endosome</location>
    </subcellularLocation>
    <subcellularLocation>
        <location evidence="1">Nucleus</location>
    </subcellularLocation>
</comment>
<evidence type="ECO:0000313" key="23">
    <source>
        <dbReference type="Proteomes" id="UP000031516"/>
    </source>
</evidence>
<dbReference type="Proteomes" id="UP000031516">
    <property type="component" value="Unassembled WGS sequence"/>
</dbReference>
<evidence type="ECO:0000256" key="6">
    <source>
        <dbReference type="ARBA" id="ARBA00022753"/>
    </source>
</evidence>
<dbReference type="GO" id="GO:0003677">
    <property type="term" value="F:DNA binding"/>
    <property type="evidence" value="ECO:0007669"/>
    <property type="project" value="UniProtKB-ARBA"/>
</dbReference>
<dbReference type="PANTHER" id="PTHR15381:SF1">
    <property type="entry name" value="CHONDROITIN SULFATE PROTEOGLYCAN 5"/>
    <property type="match status" value="1"/>
</dbReference>
<keyword evidence="11" id="KW-0805">Transcription regulation</keyword>
<dbReference type="CDD" id="cd02336">
    <property type="entry name" value="ZZ_RSC8"/>
    <property type="match status" value="1"/>
</dbReference>
<evidence type="ECO:0000313" key="22">
    <source>
        <dbReference type="EMBL" id="CDO94278.1"/>
    </source>
</evidence>
<organism evidence="22 23">
    <name type="scientific">Kluyveromyces dobzhanskii CBS 2104</name>
    <dbReference type="NCBI Taxonomy" id="1427455"/>
    <lineage>
        <taxon>Eukaryota</taxon>
        <taxon>Fungi</taxon>
        <taxon>Dikarya</taxon>
        <taxon>Ascomycota</taxon>
        <taxon>Saccharomycotina</taxon>
        <taxon>Saccharomycetes</taxon>
        <taxon>Saccharomycetales</taxon>
        <taxon>Saccharomycetaceae</taxon>
        <taxon>Kluyveromyces</taxon>
    </lineage>
</organism>
<feature type="region of interest" description="Disordered" evidence="17">
    <location>
        <begin position="185"/>
        <end position="225"/>
    </location>
</feature>
<evidence type="ECO:0000256" key="15">
    <source>
        <dbReference type="PROSITE-ProRule" id="PRU00646"/>
    </source>
</evidence>
<evidence type="ECO:0000256" key="2">
    <source>
        <dbReference type="ARBA" id="ARBA00004177"/>
    </source>
</evidence>
<dbReference type="GO" id="GO:0006355">
    <property type="term" value="P:regulation of DNA-templated transcription"/>
    <property type="evidence" value="ECO:0007669"/>
    <property type="project" value="UniProtKB-ARBA"/>
</dbReference>
<dbReference type="Pfam" id="PF00249">
    <property type="entry name" value="Myb_DNA-binding"/>
    <property type="match status" value="1"/>
</dbReference>
<dbReference type="Pfam" id="PF00569">
    <property type="entry name" value="ZZ"/>
    <property type="match status" value="1"/>
</dbReference>
<comment type="similarity">
    <text evidence="14">Belongs to the SMARCC family.</text>
</comment>
<dbReference type="AlphaFoldDB" id="A0A0A8L605"/>
<dbReference type="Pfam" id="PF04433">
    <property type="entry name" value="SWIRM"/>
    <property type="match status" value="1"/>
</dbReference>
<dbReference type="Gene3D" id="1.10.10.10">
    <property type="entry name" value="Winged helix-like DNA-binding domain superfamily/Winged helix DNA-binding domain"/>
    <property type="match status" value="1"/>
</dbReference>
<evidence type="ECO:0000256" key="14">
    <source>
        <dbReference type="ARBA" id="ARBA00049655"/>
    </source>
</evidence>
<dbReference type="GO" id="GO:0008270">
    <property type="term" value="F:zinc ion binding"/>
    <property type="evidence" value="ECO:0007669"/>
    <property type="project" value="UniProtKB-KW"/>
</dbReference>
<dbReference type="GO" id="GO:0006886">
    <property type="term" value="P:intracellular protein transport"/>
    <property type="evidence" value="ECO:0007669"/>
    <property type="project" value="UniProtKB-ARBA"/>
</dbReference>
<evidence type="ECO:0000256" key="7">
    <source>
        <dbReference type="ARBA" id="ARBA00022771"/>
    </source>
</evidence>
<dbReference type="FunFam" id="1.10.10.10:FF:000020">
    <property type="entry name" value="SWI/SNF complex subunit SMARCC2 isoform c"/>
    <property type="match status" value="1"/>
</dbReference>
<dbReference type="InterPro" id="IPR041984">
    <property type="entry name" value="Rsc8/Ssr1/Ssr2_ZZ"/>
</dbReference>
<proteinExistence type="inferred from homology"/>
<comment type="similarity">
    <text evidence="3">Belongs to the VPS37 family.</text>
</comment>
<dbReference type="FunFam" id="1.10.10.60:FF:000014">
    <property type="entry name" value="SWI/SNF complex subunit SMARCC2 isoform C"/>
    <property type="match status" value="1"/>
</dbReference>
<dbReference type="InterPro" id="IPR000433">
    <property type="entry name" value="Znf_ZZ"/>
</dbReference>
<feature type="coiled-coil region" evidence="16">
    <location>
        <begin position="586"/>
        <end position="627"/>
    </location>
</feature>
<feature type="domain" description="Myb-like" evidence="18">
    <location>
        <begin position="318"/>
        <end position="369"/>
    </location>
</feature>
<evidence type="ECO:0000256" key="9">
    <source>
        <dbReference type="ARBA" id="ARBA00022853"/>
    </source>
</evidence>
<dbReference type="PROSITE" id="PS50090">
    <property type="entry name" value="MYB_LIKE"/>
    <property type="match status" value="1"/>
</dbReference>
<dbReference type="Gene3D" id="1.10.287.660">
    <property type="entry name" value="Helix hairpin bin"/>
    <property type="match status" value="1"/>
</dbReference>
<dbReference type="PROSITE" id="PS51293">
    <property type="entry name" value="SANT"/>
    <property type="match status" value="1"/>
</dbReference>
<keyword evidence="12" id="KW-0804">Transcription</keyword>
<keyword evidence="10 15" id="KW-0653">Protein transport</keyword>
<dbReference type="SUPFAM" id="SSF140111">
    <property type="entry name" value="Endosomal sorting complex assembly domain"/>
    <property type="match status" value="1"/>
</dbReference>
<dbReference type="SUPFAM" id="SSF57850">
    <property type="entry name" value="RING/U-box"/>
    <property type="match status" value="1"/>
</dbReference>
<dbReference type="GO" id="GO:0016514">
    <property type="term" value="C:SWI/SNF complex"/>
    <property type="evidence" value="ECO:0007669"/>
    <property type="project" value="UniProtKB-ARBA"/>
</dbReference>
<keyword evidence="7" id="KW-0863">Zinc-finger</keyword>
<reference evidence="22 23" key="1">
    <citation type="submission" date="2014-03" db="EMBL/GenBank/DDBJ databases">
        <title>The genome of Kluyveromyces dobzhanskii.</title>
        <authorList>
            <person name="Nystedt B."/>
            <person name="Astrom S."/>
        </authorList>
    </citation>
    <scope>NUCLEOTIDE SEQUENCE [LARGE SCALE GENOMIC DNA]</scope>
    <source>
        <strain evidence="22 23">CBS 2104</strain>
    </source>
</reference>
<evidence type="ECO:0000256" key="1">
    <source>
        <dbReference type="ARBA" id="ARBA00004123"/>
    </source>
</evidence>
<evidence type="ECO:0000256" key="10">
    <source>
        <dbReference type="ARBA" id="ARBA00022927"/>
    </source>
</evidence>
<evidence type="ECO:0000256" key="8">
    <source>
        <dbReference type="ARBA" id="ARBA00022833"/>
    </source>
</evidence>
<dbReference type="InterPro" id="IPR037202">
    <property type="entry name" value="ESCRT_assembly_dom"/>
</dbReference>
<gene>
    <name evidence="22" type="ORF">KLDO_g2551</name>
</gene>
<evidence type="ECO:0000256" key="16">
    <source>
        <dbReference type="SAM" id="Coils"/>
    </source>
</evidence>
<dbReference type="InterPro" id="IPR029012">
    <property type="entry name" value="Helix_hairpin_bin_sf"/>
</dbReference>
<dbReference type="InterPro" id="IPR009057">
    <property type="entry name" value="Homeodomain-like_sf"/>
</dbReference>
<dbReference type="GO" id="GO:0000813">
    <property type="term" value="C:ESCRT I complex"/>
    <property type="evidence" value="ECO:0007669"/>
    <property type="project" value="UniProtKB-ARBA"/>
</dbReference>
<keyword evidence="4 15" id="KW-0813">Transport</keyword>
<evidence type="ECO:0000256" key="5">
    <source>
        <dbReference type="ARBA" id="ARBA00022723"/>
    </source>
</evidence>
<evidence type="ECO:0000256" key="12">
    <source>
        <dbReference type="ARBA" id="ARBA00023163"/>
    </source>
</evidence>
<dbReference type="Gene3D" id="1.10.10.60">
    <property type="entry name" value="Homeodomain-like"/>
    <property type="match status" value="1"/>
</dbReference>
<dbReference type="GO" id="GO:0048858">
    <property type="term" value="P:cell projection morphogenesis"/>
    <property type="evidence" value="ECO:0007669"/>
    <property type="project" value="TreeGrafter"/>
</dbReference>
<feature type="domain" description="SANT" evidence="20">
    <location>
        <begin position="321"/>
        <end position="373"/>
    </location>
</feature>
<dbReference type="InterPro" id="IPR007526">
    <property type="entry name" value="SWIRM"/>
</dbReference>
<evidence type="ECO:0000256" key="3">
    <source>
        <dbReference type="ARBA" id="ARBA00007617"/>
    </source>
</evidence>
<dbReference type="GO" id="GO:0072666">
    <property type="term" value="P:establishment of protein localization to vacuole"/>
    <property type="evidence" value="ECO:0007669"/>
    <property type="project" value="UniProtKB-ARBA"/>
</dbReference>
<dbReference type="GO" id="GO:0006338">
    <property type="term" value="P:chromatin remodeling"/>
    <property type="evidence" value="ECO:0007669"/>
    <property type="project" value="UniProtKB-ARBA"/>
</dbReference>
<evidence type="ECO:0000259" key="18">
    <source>
        <dbReference type="PROSITE" id="PS50090"/>
    </source>
</evidence>
<evidence type="ECO:0000259" key="20">
    <source>
        <dbReference type="PROSITE" id="PS51293"/>
    </source>
</evidence>
<dbReference type="Pfam" id="PF16495">
    <property type="entry name" value="SWIRM-assoc_1"/>
    <property type="match status" value="1"/>
</dbReference>
<dbReference type="OrthoDB" id="118550at2759"/>
<evidence type="ECO:0000259" key="19">
    <source>
        <dbReference type="PROSITE" id="PS50934"/>
    </source>
</evidence>
<dbReference type="SMART" id="SM00291">
    <property type="entry name" value="ZnF_ZZ"/>
    <property type="match status" value="1"/>
</dbReference>
<feature type="domain" description="VPS37 C-terminal" evidence="21">
    <location>
        <begin position="628"/>
        <end position="713"/>
    </location>
</feature>
<dbReference type="InterPro" id="IPR032451">
    <property type="entry name" value="SMARCC_C"/>
</dbReference>
<dbReference type="PANTHER" id="PTHR15381">
    <property type="entry name" value="CHONDROITIN SULFATE PROTEOGLYCAN 5 -RELATED"/>
    <property type="match status" value="1"/>
</dbReference>
<dbReference type="PROSITE" id="PS50934">
    <property type="entry name" value="SWIRM"/>
    <property type="match status" value="1"/>
</dbReference>
<dbReference type="Pfam" id="PF07200">
    <property type="entry name" value="Mod_r"/>
    <property type="match status" value="1"/>
</dbReference>
<evidence type="ECO:0000256" key="13">
    <source>
        <dbReference type="ARBA" id="ARBA00023242"/>
    </source>
</evidence>
<keyword evidence="5" id="KW-0479">Metal-binding</keyword>
<accession>A0A0A8L605</accession>
<evidence type="ECO:0000259" key="21">
    <source>
        <dbReference type="PROSITE" id="PS51314"/>
    </source>
</evidence>
<sequence length="713" mass="82080">MSIEPPVDVKSGSPADVIGSGPIFPHLQQQQQQIVIENSKIDYDAEAKKLEEKASRFLAKQTHPVITPSFAAWFEFDDIHELERRALPSFFNESSRFKTPKAYKDVRNFMINTYRLSPYEYLTVTAIRRNIAMDVASVLKIHQFLEKWGLINYQIDPRSKPSLVGPSFTGHFQVVLDTPQGLRPFVPPEVSEAESTNGPSTTPAASETTAGNTPSENAEDIKEEKKLEFKRPEPFSVNLSLRKNIYDTLHDFNALRQLNLQARQINKQYICFSCGNDATTIRYHNLRSKNVNICSRCFQEGHFGANFHSSDFIKLTENATVSNSSWTDQELLLLLEGLEMYEDKWDKIVDHVGGTKTLEMCIEKFLSLPIEDKYINEILPAEKSAKKKESSSVHTTEAVDATIKSLLDGTNAKALEEGVPESAEKISKKYIQESQVVVQGLVETTLDKLDLKFQKLDQLEKSMKSERDIYLKETERSVNERLKLTNQIKEINAHLAELQITKRIVLSSDRKSETELSLMEKADVGREEELKKNDEIDIQNSNEVLICENVELPQNVDLLTLKDIQELLRETAMIQDYAKRFNDDLLEDALADSKKWKSHAEQLIEELRLLSESKRHLETELDSYKKLEFEYRKKWQDLDNLITNKFSNDALKKQLRHDVINLDERSAHMISEISVNDTSLDLFLEQYVSERTDYHLRREKLATWEQQDRLKVP</sequence>
<evidence type="ECO:0000256" key="4">
    <source>
        <dbReference type="ARBA" id="ARBA00022448"/>
    </source>
</evidence>
<protein>
    <submittedName>
        <fullName evidence="22">WGS project CCBQ000000000 data, contig 00106</fullName>
    </submittedName>
</protein>
<dbReference type="InterPro" id="IPR009851">
    <property type="entry name" value="Mod_r"/>
</dbReference>
<dbReference type="InterPro" id="IPR036388">
    <property type="entry name" value="WH-like_DNA-bd_sf"/>
</dbReference>
<keyword evidence="13" id="KW-0539">Nucleus</keyword>
<dbReference type="GO" id="GO:0043162">
    <property type="term" value="P:ubiquitin-dependent protein catabolic process via the multivesicular body sorting pathway"/>
    <property type="evidence" value="ECO:0007669"/>
    <property type="project" value="UniProtKB-ARBA"/>
</dbReference>
<evidence type="ECO:0000256" key="17">
    <source>
        <dbReference type="SAM" id="MobiDB-lite"/>
    </source>
</evidence>